<dbReference type="AlphaFoldDB" id="A0A0K2VFC4"/>
<feature type="compositionally biased region" description="Low complexity" evidence="1">
    <location>
        <begin position="222"/>
        <end position="236"/>
    </location>
</feature>
<feature type="compositionally biased region" description="Polar residues" evidence="1">
    <location>
        <begin position="190"/>
        <end position="208"/>
    </location>
</feature>
<evidence type="ECO:0000256" key="1">
    <source>
        <dbReference type="SAM" id="MobiDB-lite"/>
    </source>
</evidence>
<dbReference type="InterPro" id="IPR013087">
    <property type="entry name" value="Znf_C2H2_type"/>
</dbReference>
<organism evidence="3">
    <name type="scientific">Lepeophtheirus salmonis</name>
    <name type="common">Salmon louse</name>
    <name type="synonym">Caligus salmonis</name>
    <dbReference type="NCBI Taxonomy" id="72036"/>
    <lineage>
        <taxon>Eukaryota</taxon>
        <taxon>Metazoa</taxon>
        <taxon>Ecdysozoa</taxon>
        <taxon>Arthropoda</taxon>
        <taxon>Crustacea</taxon>
        <taxon>Multicrustacea</taxon>
        <taxon>Hexanauplia</taxon>
        <taxon>Copepoda</taxon>
        <taxon>Siphonostomatoida</taxon>
        <taxon>Caligidae</taxon>
        <taxon>Lepeophtheirus</taxon>
    </lineage>
</organism>
<accession>A0A0K2VFC4</accession>
<reference evidence="3" key="1">
    <citation type="submission" date="2014-05" db="EMBL/GenBank/DDBJ databases">
        <authorList>
            <person name="Chronopoulou M."/>
        </authorList>
    </citation>
    <scope>NUCLEOTIDE SEQUENCE</scope>
    <source>
        <tissue evidence="3">Whole organism</tissue>
    </source>
</reference>
<name>A0A0K2VFC4_LEPSM</name>
<evidence type="ECO:0000313" key="3">
    <source>
        <dbReference type="EMBL" id="CDW48616.1"/>
    </source>
</evidence>
<evidence type="ECO:0000259" key="2">
    <source>
        <dbReference type="SMART" id="SM00355"/>
    </source>
</evidence>
<sequence length="437" mass="47675">YIMLDLVGLPKNVNGFRTTHTCELCGFEPKTKNKYREKQDHLVMKHFKEKIDKIFPHCRPYACPTGDCPFTGKDKQALLRHYTGKHGILDKYLREALAEKGINYSHESSKRKHHHTNNNVDKSKHARLSPPVHPSTSSVPTTLFIPASVPNDHHNNSIILQSRPNTEELKKEVEAMMATFQPVEPSQVVLFSSGASPPQDHPVTTHTPPQDPSPHHRSPYHSGLPPTSTMLSTSSSQPILHDSVTCILPDSPPAEDTLHQSIVEPNLGLDAITLPALLAASPKAPSLVLNPSQRVLQQIQHPPNEKIPLPSIRTIVSQVPLDMLPGNSYVTTTSSLSAVDQAAASVVSSITTPISLATCHLDHSPTVENGEVMWGSGAAGSLPTVVLESNNSVAYIETADGTYTAASIDHIDDYLYATTASASVPDVRERQLDFCML</sequence>
<dbReference type="EMBL" id="HACA01031255">
    <property type="protein sequence ID" value="CDW48616.1"/>
    <property type="molecule type" value="Transcribed_RNA"/>
</dbReference>
<feature type="region of interest" description="Disordered" evidence="1">
    <location>
        <begin position="104"/>
        <end position="164"/>
    </location>
</feature>
<feature type="non-terminal residue" evidence="3">
    <location>
        <position position="1"/>
    </location>
</feature>
<dbReference type="SMART" id="SM00355">
    <property type="entry name" value="ZnF_C2H2"/>
    <property type="match status" value="2"/>
</dbReference>
<feature type="domain" description="C2H2-type" evidence="2">
    <location>
        <begin position="61"/>
        <end position="86"/>
    </location>
</feature>
<proteinExistence type="predicted"/>
<protein>
    <recommendedName>
        <fullName evidence="2">C2H2-type domain-containing protein</fullName>
    </recommendedName>
</protein>
<dbReference type="OrthoDB" id="1667110at2759"/>
<feature type="region of interest" description="Disordered" evidence="1">
    <location>
        <begin position="190"/>
        <end position="236"/>
    </location>
</feature>
<feature type="domain" description="C2H2-type" evidence="2">
    <location>
        <begin position="20"/>
        <end position="46"/>
    </location>
</feature>